<name>A0A9N8EG76_9STRA</name>
<evidence type="ECO:0000256" key="1">
    <source>
        <dbReference type="SAM" id="MobiDB-lite"/>
    </source>
</evidence>
<accession>A0A9N8EG76</accession>
<reference evidence="2" key="1">
    <citation type="submission" date="2020-06" db="EMBL/GenBank/DDBJ databases">
        <authorList>
            <consortium name="Plant Systems Biology data submission"/>
        </authorList>
    </citation>
    <scope>NUCLEOTIDE SEQUENCE</scope>
    <source>
        <strain evidence="2">D6</strain>
    </source>
</reference>
<gene>
    <name evidence="2" type="ORF">SEMRO_1113_G242600.1</name>
</gene>
<organism evidence="2 3">
    <name type="scientific">Seminavis robusta</name>
    <dbReference type="NCBI Taxonomy" id="568900"/>
    <lineage>
        <taxon>Eukaryota</taxon>
        <taxon>Sar</taxon>
        <taxon>Stramenopiles</taxon>
        <taxon>Ochrophyta</taxon>
        <taxon>Bacillariophyta</taxon>
        <taxon>Bacillariophyceae</taxon>
        <taxon>Bacillariophycidae</taxon>
        <taxon>Naviculales</taxon>
        <taxon>Naviculaceae</taxon>
        <taxon>Seminavis</taxon>
    </lineage>
</organism>
<keyword evidence="3" id="KW-1185">Reference proteome</keyword>
<protein>
    <submittedName>
        <fullName evidence="2">Uncharacterized protein</fullName>
    </submittedName>
</protein>
<evidence type="ECO:0000313" key="3">
    <source>
        <dbReference type="Proteomes" id="UP001153069"/>
    </source>
</evidence>
<dbReference type="AlphaFoldDB" id="A0A9N8EG76"/>
<proteinExistence type="predicted"/>
<dbReference type="EMBL" id="CAICTM010001111">
    <property type="protein sequence ID" value="CAB9520547.1"/>
    <property type="molecule type" value="Genomic_DNA"/>
</dbReference>
<sequence>MNTAATATSGAAIPSAVNDHETDHEPHKRMGTHHMPMSNACHQCSFTEEIRHDIEPLPSTRRGRTISQSQPGAYNISVPASLRGPRSVRQPRNEQGVTFAGTSTDPIISEATVVDDEEAQQAECTRTTCRQRTDVVLDAKILHSGTQRAPSPVSRTSVLLIAAWCDPCVFAAICHFTGSVFFILIIQP</sequence>
<dbReference type="Proteomes" id="UP001153069">
    <property type="component" value="Unassembled WGS sequence"/>
</dbReference>
<feature type="region of interest" description="Disordered" evidence="1">
    <location>
        <begin position="1"/>
        <end position="36"/>
    </location>
</feature>
<comment type="caution">
    <text evidence="2">The sequence shown here is derived from an EMBL/GenBank/DDBJ whole genome shotgun (WGS) entry which is preliminary data.</text>
</comment>
<feature type="region of interest" description="Disordered" evidence="1">
    <location>
        <begin position="59"/>
        <end position="93"/>
    </location>
</feature>
<evidence type="ECO:0000313" key="2">
    <source>
        <dbReference type="EMBL" id="CAB9520547.1"/>
    </source>
</evidence>
<feature type="compositionally biased region" description="Basic and acidic residues" evidence="1">
    <location>
        <begin position="18"/>
        <end position="28"/>
    </location>
</feature>